<name>A0A345PF08_9BACI</name>
<evidence type="ECO:0000256" key="1">
    <source>
        <dbReference type="SAM" id="MobiDB-lite"/>
    </source>
</evidence>
<evidence type="ECO:0000313" key="2">
    <source>
        <dbReference type="EMBL" id="AXI08588.1"/>
    </source>
</evidence>
<dbReference type="InterPro" id="IPR025623">
    <property type="entry name" value="YusW"/>
</dbReference>
<dbReference type="KEGG" id="ocn:CUC15_06500"/>
<evidence type="ECO:0000313" key="3">
    <source>
        <dbReference type="Proteomes" id="UP000253908"/>
    </source>
</evidence>
<accession>A0A345PF08</accession>
<feature type="region of interest" description="Disordered" evidence="1">
    <location>
        <begin position="34"/>
        <end position="57"/>
    </location>
</feature>
<dbReference type="OrthoDB" id="2452750at2"/>
<dbReference type="Pfam" id="PF14039">
    <property type="entry name" value="YusW"/>
    <property type="match status" value="1"/>
</dbReference>
<reference evidence="3" key="1">
    <citation type="submission" date="2017-11" db="EMBL/GenBank/DDBJ databases">
        <authorList>
            <person name="Zhu W."/>
        </authorList>
    </citation>
    <scope>NUCLEOTIDE SEQUENCE [LARGE SCALE GENOMIC DNA]</scope>
    <source>
        <strain evidence="3">160</strain>
    </source>
</reference>
<dbReference type="PROSITE" id="PS51257">
    <property type="entry name" value="PROKAR_LIPOPROTEIN"/>
    <property type="match status" value="1"/>
</dbReference>
<evidence type="ECO:0008006" key="4">
    <source>
        <dbReference type="Google" id="ProtNLM"/>
    </source>
</evidence>
<dbReference type="AlphaFoldDB" id="A0A345PF08"/>
<dbReference type="Proteomes" id="UP000253908">
    <property type="component" value="Chromosome"/>
</dbReference>
<sequence length="166" mass="18574">MEWMDLRKNISIIGLLLTISFLLIACGDNDEVQNPVNNNQQGTENNTNNNGENDNVNETAESAYSFNSFNLEADIENTEDAIEVDYNKEMNETEASYEDRLQGIQLAGDEAMQELDSIFSGFDFDKDTANEDVLSSVLSAFNVPDDAINVELEIEFTDGTEKTYTQ</sequence>
<protein>
    <recommendedName>
        <fullName evidence="4">YusW-like protein</fullName>
    </recommendedName>
</protein>
<proteinExistence type="predicted"/>
<keyword evidence="3" id="KW-1185">Reference proteome</keyword>
<gene>
    <name evidence="2" type="ORF">CUC15_06500</name>
</gene>
<organism evidence="2 3">
    <name type="scientific">Oceanobacillus zhaokaii</name>
    <dbReference type="NCBI Taxonomy" id="2052660"/>
    <lineage>
        <taxon>Bacteria</taxon>
        <taxon>Bacillati</taxon>
        <taxon>Bacillota</taxon>
        <taxon>Bacilli</taxon>
        <taxon>Bacillales</taxon>
        <taxon>Bacillaceae</taxon>
        <taxon>Oceanobacillus</taxon>
    </lineage>
</organism>
<dbReference type="EMBL" id="CP024848">
    <property type="protein sequence ID" value="AXI08588.1"/>
    <property type="molecule type" value="Genomic_DNA"/>
</dbReference>